<dbReference type="InterPro" id="IPR026866">
    <property type="entry name" value="CR006_AAA"/>
</dbReference>
<accession>A0A1I1UAU7</accession>
<dbReference type="InterPro" id="IPR027417">
    <property type="entry name" value="P-loop_NTPase"/>
</dbReference>
<organism evidence="3 4">
    <name type="scientific">Pseudoalteromonas denitrificans DSM 6059</name>
    <dbReference type="NCBI Taxonomy" id="1123010"/>
    <lineage>
        <taxon>Bacteria</taxon>
        <taxon>Pseudomonadati</taxon>
        <taxon>Pseudomonadota</taxon>
        <taxon>Gammaproteobacteria</taxon>
        <taxon>Alteromonadales</taxon>
        <taxon>Pseudoalteromonadaceae</taxon>
        <taxon>Pseudoalteromonas</taxon>
    </lineage>
</organism>
<evidence type="ECO:0000256" key="1">
    <source>
        <dbReference type="SAM" id="Coils"/>
    </source>
</evidence>
<name>A0A1I1UAU7_9GAMM</name>
<dbReference type="PANTHER" id="PTHR32182">
    <property type="entry name" value="DNA REPLICATION AND REPAIR PROTEIN RECF"/>
    <property type="match status" value="1"/>
</dbReference>
<proteinExistence type="predicted"/>
<dbReference type="RefSeq" id="WP_091991572.1">
    <property type="nucleotide sequence ID" value="NZ_FOLO01000085.1"/>
</dbReference>
<protein>
    <submittedName>
        <fullName evidence="3">Wobble nucleotide-excising tRNase</fullName>
    </submittedName>
</protein>
<evidence type="ECO:0000313" key="4">
    <source>
        <dbReference type="Proteomes" id="UP000198862"/>
    </source>
</evidence>
<dbReference type="GO" id="GO:0000731">
    <property type="term" value="P:DNA synthesis involved in DNA repair"/>
    <property type="evidence" value="ECO:0007669"/>
    <property type="project" value="TreeGrafter"/>
</dbReference>
<gene>
    <name evidence="3" type="ORF">SAMN02745724_05164</name>
</gene>
<feature type="coiled-coil region" evidence="1">
    <location>
        <begin position="95"/>
        <end position="122"/>
    </location>
</feature>
<dbReference type="GO" id="GO:0006302">
    <property type="term" value="P:double-strand break repair"/>
    <property type="evidence" value="ECO:0007669"/>
    <property type="project" value="TreeGrafter"/>
</dbReference>
<sequence length="732" mass="83093">MIESISIQGVASFQNPTPVSLNTNKKIVLFYGHNGTGKSTVARYLQDTTRINYSNCSYVLPNSQDYETLVYNTDFVEKNFSQDSFEGVFTLGETNVAAEQAISTAELEIKALEEQRVQKQTISTQHEEKKTTQVKAIKNKCFEIKKEHDKKDLDHCLVGFKGSAASFYDELLKTTLVEKPEYTFQSLSTESKELNNKSAVPKTMIPTVALNLASSESNTILSEVIVGSSDSYLAELVDKLQNSTWVDNGRIYLDDAERKCPFCQQAIDNELVENINNLFDVSYEEKKGELKILQSGYNQAIETLNETLSGTHYTTLNDTKLDLAKEKLSGVLQANLTKLNQKLADPSIKITLESTIDLVQPINDIINIHNASRQTFNARLSKKKESLTAIKKKFWSLVRIKYDAEIKAHDTLIESIETDIKTTKTEERDLTSTIQAQNEIISENRKKITNIETSVISINNQIKSIGLEGFEIKQQPGENNHYYLCRGPSSSGNDVYKSLSEGEKTLITYLYFLELCQGSVDSDSSTQKNKKIIVVDDPISSLSHNYIYEIGALTHKKLIRGYQYAQVILLTHSLYYLHEMLKYLPKGKDNAGNDKFDNKCNLFRVLKNTNSSIVPMGRSDIKNDYQSYWQIIKDAQNGSTNNIVLPNIMRNILEYYFSFVHKTDALKAALDALEEADAEFSPFFRFINRESHSDSVNINDLGEIDSDRFITKFKDVFIRTDFEEHYNKMMVV</sequence>
<evidence type="ECO:0000259" key="2">
    <source>
        <dbReference type="Pfam" id="PF13166"/>
    </source>
</evidence>
<dbReference type="SUPFAM" id="SSF52540">
    <property type="entry name" value="P-loop containing nucleoside triphosphate hydrolases"/>
    <property type="match status" value="2"/>
</dbReference>
<dbReference type="OrthoDB" id="9795565at2"/>
<keyword evidence="4" id="KW-1185">Reference proteome</keyword>
<dbReference type="Proteomes" id="UP000198862">
    <property type="component" value="Unassembled WGS sequence"/>
</dbReference>
<evidence type="ECO:0000313" key="3">
    <source>
        <dbReference type="EMBL" id="SFD67755.1"/>
    </source>
</evidence>
<dbReference type="Pfam" id="PF13166">
    <property type="entry name" value="AAA_13"/>
    <property type="match status" value="1"/>
</dbReference>
<reference evidence="3 4" key="1">
    <citation type="submission" date="2016-10" db="EMBL/GenBank/DDBJ databases">
        <authorList>
            <person name="de Groot N.N."/>
        </authorList>
    </citation>
    <scope>NUCLEOTIDE SEQUENCE [LARGE SCALE GENOMIC DNA]</scope>
    <source>
        <strain evidence="3 4">DSM 6059</strain>
    </source>
</reference>
<dbReference type="Gene3D" id="3.40.50.300">
    <property type="entry name" value="P-loop containing nucleotide triphosphate hydrolases"/>
    <property type="match status" value="1"/>
</dbReference>
<feature type="domain" description="Protein CR006 P-loop" evidence="2">
    <location>
        <begin position="12"/>
        <end position="717"/>
    </location>
</feature>
<dbReference type="PANTHER" id="PTHR32182:SF22">
    <property type="entry name" value="ATP-DEPENDENT ENDONUCLEASE, OLD FAMILY-RELATED"/>
    <property type="match status" value="1"/>
</dbReference>
<dbReference type="EMBL" id="FOLO01000085">
    <property type="protein sequence ID" value="SFD67755.1"/>
    <property type="molecule type" value="Genomic_DNA"/>
</dbReference>
<dbReference type="AlphaFoldDB" id="A0A1I1UAU7"/>
<keyword evidence="1" id="KW-0175">Coiled coil</keyword>